<reference evidence="2 3" key="1">
    <citation type="journal article" date="2019" name="Emerg. Microbes Infect.">
        <title>Comprehensive subspecies identification of 175 nontuberculous mycobacteria species based on 7547 genomic profiles.</title>
        <authorList>
            <person name="Matsumoto Y."/>
            <person name="Kinjo T."/>
            <person name="Motooka D."/>
            <person name="Nabeya D."/>
            <person name="Jung N."/>
            <person name="Uechi K."/>
            <person name="Horii T."/>
            <person name="Iida T."/>
            <person name="Fujita J."/>
            <person name="Nakamura S."/>
        </authorList>
    </citation>
    <scope>NUCLEOTIDE SEQUENCE [LARGE SCALE GENOMIC DNA]</scope>
    <source>
        <strain evidence="2 3">JCM 12603</strain>
    </source>
</reference>
<dbReference type="PANTHER" id="PTHR36440">
    <property type="entry name" value="PUTATIVE (AFU_ORTHOLOGUE AFUA_8G07350)-RELATED"/>
    <property type="match status" value="1"/>
</dbReference>
<dbReference type="Pfam" id="PF07883">
    <property type="entry name" value="Cupin_2"/>
    <property type="match status" value="1"/>
</dbReference>
<dbReference type="RefSeq" id="WP_152516507.1">
    <property type="nucleotide sequence ID" value="NZ_AP022570.1"/>
</dbReference>
<proteinExistence type="predicted"/>
<name>A0A6N4VB63_9MYCO</name>
<accession>A0A6N4VB63</accession>
<dbReference type="InterPro" id="IPR014710">
    <property type="entry name" value="RmlC-like_jellyroll"/>
</dbReference>
<organism evidence="2 3">
    <name type="scientific">Mycolicibacterium poriferae</name>
    <dbReference type="NCBI Taxonomy" id="39694"/>
    <lineage>
        <taxon>Bacteria</taxon>
        <taxon>Bacillati</taxon>
        <taxon>Actinomycetota</taxon>
        <taxon>Actinomycetes</taxon>
        <taxon>Mycobacteriales</taxon>
        <taxon>Mycobacteriaceae</taxon>
        <taxon>Mycolicibacterium</taxon>
    </lineage>
</organism>
<protein>
    <submittedName>
        <fullName evidence="2">Cupin</fullName>
    </submittedName>
</protein>
<dbReference type="InterPro" id="IPR053146">
    <property type="entry name" value="QDO-like"/>
</dbReference>
<dbReference type="InterPro" id="IPR011051">
    <property type="entry name" value="RmlC_Cupin_sf"/>
</dbReference>
<evidence type="ECO:0000313" key="3">
    <source>
        <dbReference type="Proteomes" id="UP000466785"/>
    </source>
</evidence>
<sequence>MTLQVPTLVGRDEGEHFHFLNILYTAKINSDQTDGSLTVMEFLGYKNFAPPLHRHDAEDELLYVLDGEVWFSCGEVEAVQSTGAMVWLPRGLAHTFQIRSETARVLQVSCPGQFERFVAALGRPTDEPVLPIPEEIDPAHVAQVCSEFSIQVLGPPPPPVTH</sequence>
<dbReference type="SUPFAM" id="SSF51182">
    <property type="entry name" value="RmlC-like cupins"/>
    <property type="match status" value="1"/>
</dbReference>
<dbReference type="PANTHER" id="PTHR36440:SF1">
    <property type="entry name" value="PUTATIVE (AFU_ORTHOLOGUE AFUA_8G07350)-RELATED"/>
    <property type="match status" value="1"/>
</dbReference>
<dbReference type="Gene3D" id="2.60.120.10">
    <property type="entry name" value="Jelly Rolls"/>
    <property type="match status" value="1"/>
</dbReference>
<dbReference type="InterPro" id="IPR013096">
    <property type="entry name" value="Cupin_2"/>
</dbReference>
<evidence type="ECO:0000313" key="2">
    <source>
        <dbReference type="EMBL" id="BBX51363.1"/>
    </source>
</evidence>
<dbReference type="EMBL" id="AP022570">
    <property type="protein sequence ID" value="BBX51363.1"/>
    <property type="molecule type" value="Genomic_DNA"/>
</dbReference>
<keyword evidence="3" id="KW-1185">Reference proteome</keyword>
<dbReference type="AlphaFoldDB" id="A0A6N4VB63"/>
<dbReference type="Proteomes" id="UP000466785">
    <property type="component" value="Chromosome"/>
</dbReference>
<feature type="domain" description="Cupin type-2" evidence="1">
    <location>
        <begin position="50"/>
        <end position="106"/>
    </location>
</feature>
<dbReference type="KEGG" id="mpof:MPOR_23890"/>
<evidence type="ECO:0000259" key="1">
    <source>
        <dbReference type="Pfam" id="PF07883"/>
    </source>
</evidence>
<gene>
    <name evidence="2" type="ORF">MPOR_23890</name>
</gene>